<dbReference type="PANTHER" id="PTHR30273">
    <property type="entry name" value="PERIPLASMIC SIGNAL SENSOR AND SIGMA FACTOR ACTIVATOR FECR-RELATED"/>
    <property type="match status" value="1"/>
</dbReference>
<protein>
    <submittedName>
        <fullName evidence="3">DUF4880 domain-containing protein</fullName>
    </submittedName>
</protein>
<dbReference type="InterPro" id="IPR032623">
    <property type="entry name" value="FecR_N"/>
</dbReference>
<dbReference type="PANTHER" id="PTHR30273:SF2">
    <property type="entry name" value="PROTEIN FECR"/>
    <property type="match status" value="1"/>
</dbReference>
<sequence>MSRRLNPAAGSPRLDDDAVVREALQWLVILWSGEVSRAEREACERWRHASPAHEAAWQRLQSLDARLGAVPAALAAPTLRGARQRARRRTVLRSLMLAGSTGALAWAGRDALPWRSWTADYRTATGEQRQLVLADGTRLMMNTASAIDIRFSPQERRVLLRAGEIYVATAHESAARYRPFLVETAQGSVQALGTRFSVRQAEALSYVAVYEGAVAVKPLHSAAGLRLAAGEQTAFAADRVNPPSRVEVNSASWTRGLLIVEQMRLDAFVAELGRYRPGFLHAEPSVANLRVSGVFPLDDTDRALASLERALPVGVRHATRYWVTVGPR</sequence>
<dbReference type="InterPro" id="IPR006860">
    <property type="entry name" value="FecR"/>
</dbReference>
<dbReference type="OrthoDB" id="1100567at2"/>
<dbReference type="Pfam" id="PF16220">
    <property type="entry name" value="DUF4880"/>
    <property type="match status" value="1"/>
</dbReference>
<evidence type="ECO:0000313" key="4">
    <source>
        <dbReference type="Proteomes" id="UP000433577"/>
    </source>
</evidence>
<evidence type="ECO:0000259" key="1">
    <source>
        <dbReference type="Pfam" id="PF04773"/>
    </source>
</evidence>
<dbReference type="Pfam" id="PF04773">
    <property type="entry name" value="FecR"/>
    <property type="match status" value="1"/>
</dbReference>
<dbReference type="InterPro" id="IPR012373">
    <property type="entry name" value="Ferrdict_sens_TM"/>
</dbReference>
<dbReference type="GO" id="GO:0016989">
    <property type="term" value="F:sigma factor antagonist activity"/>
    <property type="evidence" value="ECO:0007669"/>
    <property type="project" value="TreeGrafter"/>
</dbReference>
<dbReference type="EMBL" id="CP046915">
    <property type="protein sequence ID" value="QGZ64573.1"/>
    <property type="molecule type" value="Genomic_DNA"/>
</dbReference>
<dbReference type="KEGG" id="pacs:FAZ98_22280"/>
<organism evidence="3 4">
    <name type="scientific">Paraburkholderia acidisoli</name>
    <dbReference type="NCBI Taxonomy" id="2571748"/>
    <lineage>
        <taxon>Bacteria</taxon>
        <taxon>Pseudomonadati</taxon>
        <taxon>Pseudomonadota</taxon>
        <taxon>Betaproteobacteria</taxon>
        <taxon>Burkholderiales</taxon>
        <taxon>Burkholderiaceae</taxon>
        <taxon>Paraburkholderia</taxon>
    </lineage>
</organism>
<dbReference type="Proteomes" id="UP000433577">
    <property type="component" value="Chromosome 3"/>
</dbReference>
<gene>
    <name evidence="3" type="ORF">FAZ98_22280</name>
</gene>
<dbReference type="AlphaFoldDB" id="A0A7Z2GMS5"/>
<keyword evidence="4" id="KW-1185">Reference proteome</keyword>
<evidence type="ECO:0000313" key="3">
    <source>
        <dbReference type="EMBL" id="QGZ64573.1"/>
    </source>
</evidence>
<name>A0A7Z2GMS5_9BURK</name>
<dbReference type="PIRSF" id="PIRSF018266">
    <property type="entry name" value="FecR"/>
    <property type="match status" value="1"/>
</dbReference>
<evidence type="ECO:0000259" key="2">
    <source>
        <dbReference type="Pfam" id="PF16220"/>
    </source>
</evidence>
<accession>A0A7Z2GMS5</accession>
<reference evidence="3 4" key="1">
    <citation type="submission" date="2019-12" db="EMBL/GenBank/DDBJ databases">
        <title>Paraburkholderia acidiphila 7Q-K02 sp. nov and Paraburkholderia acidisoli DHF22 sp. nov., two strains isolated from forest soil.</title>
        <authorList>
            <person name="Gao Z."/>
            <person name="Qiu L."/>
        </authorList>
    </citation>
    <scope>NUCLEOTIDE SEQUENCE [LARGE SCALE GENOMIC DNA]</scope>
    <source>
        <strain evidence="3 4">DHF22</strain>
    </source>
</reference>
<feature type="domain" description="FecR protein" evidence="1">
    <location>
        <begin position="120"/>
        <end position="214"/>
    </location>
</feature>
<dbReference type="Gene3D" id="2.60.120.1440">
    <property type="match status" value="1"/>
</dbReference>
<feature type="domain" description="FecR N-terminal" evidence="2">
    <location>
        <begin position="21"/>
        <end position="63"/>
    </location>
</feature>
<proteinExistence type="predicted"/>